<organism evidence="2 3">
    <name type="scientific">Methanoculleus sediminis</name>
    <dbReference type="NCBI Taxonomy" id="1550566"/>
    <lineage>
        <taxon>Archaea</taxon>
        <taxon>Methanobacteriati</taxon>
        <taxon>Methanobacteriota</taxon>
        <taxon>Stenosarchaea group</taxon>
        <taxon>Methanomicrobia</taxon>
        <taxon>Methanomicrobiales</taxon>
        <taxon>Methanomicrobiaceae</taxon>
        <taxon>Methanoculleus</taxon>
    </lineage>
</organism>
<dbReference type="InterPro" id="IPR010718">
    <property type="entry name" value="DUF1294"/>
</dbReference>
<name>A0A0H1R0K3_9EURY</name>
<accession>A0A0H1R0K3</accession>
<dbReference type="RefSeq" id="WP_048182762.1">
    <property type="nucleotide sequence ID" value="NZ_JXOJ01000002.1"/>
</dbReference>
<protein>
    <recommendedName>
        <fullName evidence="4">DUF1294 domain-containing protein</fullName>
    </recommendedName>
</protein>
<dbReference type="AlphaFoldDB" id="A0A0H1R0K3"/>
<evidence type="ECO:0008006" key="4">
    <source>
        <dbReference type="Google" id="ProtNLM"/>
    </source>
</evidence>
<dbReference type="PATRIC" id="fig|1550566.3.peg.1359"/>
<gene>
    <name evidence="2" type="ORF">SZ63_06275</name>
</gene>
<sequence length="101" mass="11227">MTPAFAAITVYLLANAVAFLAYYRDKRSAKRSAWRTPEKTLLVIALFGPFGAYAAMRAFRHKTQKPLFRLVPLFLCLHLVLAAALVMGLLQPLINGWGFTG</sequence>
<evidence type="ECO:0000313" key="2">
    <source>
        <dbReference type="EMBL" id="KLK88604.1"/>
    </source>
</evidence>
<evidence type="ECO:0000256" key="1">
    <source>
        <dbReference type="SAM" id="Phobius"/>
    </source>
</evidence>
<keyword evidence="1" id="KW-0472">Membrane</keyword>
<comment type="caution">
    <text evidence="2">The sequence shown here is derived from an EMBL/GenBank/DDBJ whole genome shotgun (WGS) entry which is preliminary data.</text>
</comment>
<evidence type="ECO:0000313" key="3">
    <source>
        <dbReference type="Proteomes" id="UP000035301"/>
    </source>
</evidence>
<dbReference type="EMBL" id="JXOJ01000002">
    <property type="protein sequence ID" value="KLK88604.1"/>
    <property type="molecule type" value="Genomic_DNA"/>
</dbReference>
<feature type="transmembrane region" description="Helical" evidence="1">
    <location>
        <begin position="71"/>
        <end position="94"/>
    </location>
</feature>
<reference evidence="2 3" key="1">
    <citation type="journal article" date="2015" name="Int. J. Syst. Evol. Microbiol.">
        <title>Methanoculleus sediminis sp. nov., a methanogen from sediments near a submarine mud volcano.</title>
        <authorList>
            <person name="Chen S.C."/>
            <person name="Chen M.F."/>
            <person name="Lai M.C."/>
            <person name="Weng C.Y."/>
            <person name="Wu S.Y."/>
            <person name="Lin S."/>
            <person name="Yang T.F."/>
            <person name="Chen P.C."/>
        </authorList>
    </citation>
    <scope>NUCLEOTIDE SEQUENCE [LARGE SCALE GENOMIC DNA]</scope>
    <source>
        <strain evidence="2 3">S3Fa</strain>
    </source>
</reference>
<keyword evidence="1" id="KW-0812">Transmembrane</keyword>
<keyword evidence="3" id="KW-1185">Reference proteome</keyword>
<dbReference type="STRING" id="1550566.SZ63_06275"/>
<dbReference type="OrthoDB" id="53377at2157"/>
<dbReference type="Pfam" id="PF06961">
    <property type="entry name" value="DUF1294"/>
    <property type="match status" value="1"/>
</dbReference>
<proteinExistence type="predicted"/>
<dbReference type="Proteomes" id="UP000035301">
    <property type="component" value="Unassembled WGS sequence"/>
</dbReference>
<keyword evidence="1" id="KW-1133">Transmembrane helix</keyword>